<feature type="transmembrane region" description="Helical" evidence="5">
    <location>
        <begin position="161"/>
        <end position="182"/>
    </location>
</feature>
<feature type="transmembrane region" description="Helical" evidence="5">
    <location>
        <begin position="20"/>
        <end position="40"/>
    </location>
</feature>
<dbReference type="PANTHER" id="PTHR31465">
    <property type="entry name" value="PROTEIN RTA1-RELATED"/>
    <property type="match status" value="1"/>
</dbReference>
<dbReference type="EMBL" id="JASWJB010000194">
    <property type="protein sequence ID" value="KAK2593805.1"/>
    <property type="molecule type" value="Genomic_DNA"/>
</dbReference>
<reference evidence="6" key="1">
    <citation type="submission" date="2023-06" db="EMBL/GenBank/DDBJ databases">
        <title>Conoideocrella luteorostrata (Hypocreales: Clavicipitaceae), a potential biocontrol fungus for elongate hemlock scale in United States Christmas tree production areas.</title>
        <authorList>
            <person name="Barrett H."/>
            <person name="Lovett B."/>
            <person name="Macias A.M."/>
            <person name="Stajich J.E."/>
            <person name="Kasson M.T."/>
        </authorList>
    </citation>
    <scope>NUCLEOTIDE SEQUENCE</scope>
    <source>
        <strain evidence="6">ARSEF 14590</strain>
    </source>
</reference>
<gene>
    <name evidence="6" type="ORF">QQS21_008462</name>
</gene>
<feature type="transmembrane region" description="Helical" evidence="5">
    <location>
        <begin position="47"/>
        <end position="64"/>
    </location>
</feature>
<dbReference type="Pfam" id="PF04479">
    <property type="entry name" value="RTA1"/>
    <property type="match status" value="1"/>
</dbReference>
<sequence length="331" mass="37230">MTDGRYVDGSIWFYEPNQQAPIFFTVAFGLVTLLHLWQCIKYKSFKITALHPFACMLFTVGFAFREVGSHKITQTVPYLVSTILIYSAPPILELANFHVLGRILYYVPYCAPLHPGRTLTTFGSLSFFVEVLNGLGIAWVAQPKVADNIRDVGHALLKASLILQLCVITLFLGTAALFHYKCSRAGVLTRATKFPLWTMYASSLIILTRCIYRTVEHFGSEAMSSAESVAQLNALSPILRYEWFFYVFEASLMLANELLWNLMHPRRFLPVDIHTYLAQDGATELRGPGWKDERPFIVTLCDPLGCMATGKKTTPFWETNGFGKMPSKVGA</sequence>
<organism evidence="6 7">
    <name type="scientific">Conoideocrella luteorostrata</name>
    <dbReference type="NCBI Taxonomy" id="1105319"/>
    <lineage>
        <taxon>Eukaryota</taxon>
        <taxon>Fungi</taxon>
        <taxon>Dikarya</taxon>
        <taxon>Ascomycota</taxon>
        <taxon>Pezizomycotina</taxon>
        <taxon>Sordariomycetes</taxon>
        <taxon>Hypocreomycetidae</taxon>
        <taxon>Hypocreales</taxon>
        <taxon>Clavicipitaceae</taxon>
        <taxon>Conoideocrella</taxon>
    </lineage>
</organism>
<dbReference type="AlphaFoldDB" id="A0AAJ0FYM8"/>
<dbReference type="GO" id="GO:0016020">
    <property type="term" value="C:membrane"/>
    <property type="evidence" value="ECO:0007669"/>
    <property type="project" value="UniProtKB-SubCell"/>
</dbReference>
<accession>A0AAJ0FYM8</accession>
<feature type="transmembrane region" description="Helical" evidence="5">
    <location>
        <begin position="84"/>
        <end position="107"/>
    </location>
</feature>
<keyword evidence="3 5" id="KW-1133">Transmembrane helix</keyword>
<protein>
    <recommendedName>
        <fullName evidence="8">RTA1 domain protein</fullName>
    </recommendedName>
</protein>
<evidence type="ECO:0000256" key="2">
    <source>
        <dbReference type="ARBA" id="ARBA00022692"/>
    </source>
</evidence>
<name>A0AAJ0FYM8_9HYPO</name>
<evidence type="ECO:0000313" key="6">
    <source>
        <dbReference type="EMBL" id="KAK2593805.1"/>
    </source>
</evidence>
<evidence type="ECO:0000256" key="5">
    <source>
        <dbReference type="SAM" id="Phobius"/>
    </source>
</evidence>
<comment type="subcellular location">
    <subcellularLocation>
        <location evidence="1">Membrane</location>
        <topology evidence="1">Multi-pass membrane protein</topology>
    </subcellularLocation>
</comment>
<evidence type="ECO:0008006" key="8">
    <source>
        <dbReference type="Google" id="ProtNLM"/>
    </source>
</evidence>
<evidence type="ECO:0000256" key="3">
    <source>
        <dbReference type="ARBA" id="ARBA00022989"/>
    </source>
</evidence>
<evidence type="ECO:0000313" key="7">
    <source>
        <dbReference type="Proteomes" id="UP001251528"/>
    </source>
</evidence>
<evidence type="ECO:0000256" key="1">
    <source>
        <dbReference type="ARBA" id="ARBA00004141"/>
    </source>
</evidence>
<evidence type="ECO:0000256" key="4">
    <source>
        <dbReference type="ARBA" id="ARBA00023136"/>
    </source>
</evidence>
<keyword evidence="7" id="KW-1185">Reference proteome</keyword>
<dbReference type="Proteomes" id="UP001251528">
    <property type="component" value="Unassembled WGS sequence"/>
</dbReference>
<keyword evidence="2 5" id="KW-0812">Transmembrane</keyword>
<dbReference type="PANTHER" id="PTHR31465:SF34">
    <property type="entry name" value="DOMAIN PROTEIN, PUTATIVE (AFU_ORTHOLOGUE AFUA_3G00480)-RELATED"/>
    <property type="match status" value="1"/>
</dbReference>
<comment type="caution">
    <text evidence="6">The sequence shown here is derived from an EMBL/GenBank/DDBJ whole genome shotgun (WGS) entry which is preliminary data.</text>
</comment>
<proteinExistence type="predicted"/>
<keyword evidence="4 5" id="KW-0472">Membrane</keyword>
<feature type="transmembrane region" description="Helical" evidence="5">
    <location>
        <begin position="119"/>
        <end position="141"/>
    </location>
</feature>
<dbReference type="InterPro" id="IPR007568">
    <property type="entry name" value="RTA1"/>
</dbReference>